<dbReference type="GeneID" id="78341128"/>
<dbReference type="InterPro" id="IPR011089">
    <property type="entry name" value="GmrSD_C"/>
</dbReference>
<dbReference type="Pfam" id="PF07510">
    <property type="entry name" value="GmrSD_C"/>
    <property type="match status" value="1"/>
</dbReference>
<dbReference type="EMBL" id="AP019735">
    <property type="protein sequence ID" value="BBL03093.1"/>
    <property type="molecule type" value="Genomic_DNA"/>
</dbReference>
<protein>
    <recommendedName>
        <fullName evidence="5">DUF262 domain-containing protein</fullName>
    </recommendedName>
</protein>
<feature type="domain" description="GmrSD restriction endonucleases N-terminal" evidence="1">
    <location>
        <begin position="11"/>
        <end position="237"/>
    </location>
</feature>
<evidence type="ECO:0000259" key="1">
    <source>
        <dbReference type="Pfam" id="PF03235"/>
    </source>
</evidence>
<evidence type="ECO:0008006" key="5">
    <source>
        <dbReference type="Google" id="ProtNLM"/>
    </source>
</evidence>
<dbReference type="Proteomes" id="UP000318946">
    <property type="component" value="Chromosome"/>
</dbReference>
<organism evidence="3 4">
    <name type="scientific">Alistipes communis</name>
    <dbReference type="NCBI Taxonomy" id="2585118"/>
    <lineage>
        <taxon>Bacteria</taxon>
        <taxon>Pseudomonadati</taxon>
        <taxon>Bacteroidota</taxon>
        <taxon>Bacteroidia</taxon>
        <taxon>Bacteroidales</taxon>
        <taxon>Rikenellaceae</taxon>
        <taxon>Alistipes</taxon>
    </lineage>
</organism>
<proteinExistence type="predicted"/>
<evidence type="ECO:0000259" key="2">
    <source>
        <dbReference type="Pfam" id="PF07510"/>
    </source>
</evidence>
<gene>
    <name evidence="3" type="ORF">A5CBH24_04060</name>
</gene>
<dbReference type="OrthoDB" id="9798761at2"/>
<dbReference type="AlphaFoldDB" id="A0A4Y1WPQ9"/>
<accession>A0A4Y1WPQ9</accession>
<dbReference type="PANTHER" id="PTHR35149:SF2">
    <property type="entry name" value="DUF262 DOMAIN-CONTAINING PROTEIN"/>
    <property type="match status" value="1"/>
</dbReference>
<dbReference type="RefSeq" id="WP_141412040.1">
    <property type="nucleotide sequence ID" value="NZ_AP019735.1"/>
</dbReference>
<name>A0A4Y1WPQ9_9BACT</name>
<reference evidence="4" key="1">
    <citation type="submission" date="2019-06" db="EMBL/GenBank/DDBJ databases">
        <title>Alistipes onderdonkii subsp. vulgaris subsp. nov., Alistipes dispar sp. nov. and Alistipes communis sp. nov., isolated from human faeces, and creation of Alistipes onderdonkii subsp. onderdonkii subsp. nov.</title>
        <authorList>
            <person name="Sakamoto M."/>
            <person name="Ikeyama N."/>
            <person name="Ogata Y."/>
            <person name="Suda W."/>
            <person name="Iino T."/>
            <person name="Hattori M."/>
            <person name="Ohkuma M."/>
        </authorList>
    </citation>
    <scope>NUCLEOTIDE SEQUENCE [LARGE SCALE GENOMIC DNA]</scope>
    <source>
        <strain evidence="4">5CBH24</strain>
    </source>
</reference>
<evidence type="ECO:0000313" key="3">
    <source>
        <dbReference type="EMBL" id="BBL03093.1"/>
    </source>
</evidence>
<dbReference type="Pfam" id="PF03235">
    <property type="entry name" value="GmrSD_N"/>
    <property type="match status" value="1"/>
</dbReference>
<dbReference type="PANTHER" id="PTHR35149">
    <property type="entry name" value="SLL5132 PROTEIN"/>
    <property type="match status" value="1"/>
</dbReference>
<dbReference type="InterPro" id="IPR004919">
    <property type="entry name" value="GmrSD_N"/>
</dbReference>
<feature type="domain" description="GmrSD restriction endonucleases C-terminal" evidence="2">
    <location>
        <begin position="445"/>
        <end position="599"/>
    </location>
</feature>
<dbReference type="KEGG" id="acou:A5CBH24_04060"/>
<sequence length="613" mass="71566">MIQSVNKYHIYEILSSDGNFYYTIPKYQREYTWSHREWEALYDDISENNDEYFIGSIICIPLGDAINPYLEVIDGQQRLTTISLFLTAIYTRLKEYKDDLSEDDEDVIPSLRKSLKSKNSPNEMKLVPQVQNFNKDDFDYLLTEVGLRKSTVPKRAYYPMRKIARCYTYFLKRLDKEMEGMDGHNAINFLLGKYNKVKQAMLVKIEVSTHSDAYVLFESLNNRGTPLTAIDLMKNLIMARAESNNLTIDDCFNRWQMLLGNLSDDYGIQERFFRHYYNAFKHRLNEPFQSTNDRKKDPLGVVATRSNLLNIFESLINKDLPSFLDDILLCGQIYSWLILQDSTETTYRKALEDLDHIQGAPSYLLLMYVMRNKKELTVTEDQINQLIRLLAKYFVRRNITDYPNTRDLTRIFMDIISKIEESNSVGNDVMTLIVDILSIPANCASDEQFRRSLEGDVYKDNVGATRYILCKLAESAMTQETWTDLWRRTDKKVFVWTIEHIFPEGENIPQCWVDMIANGDKNLAKKYLEEYTHKIGNLTITGYNSTLGNKSFEEKRDRKSKDGKRFIGYKNGLEINRGIATKDTWTIEDIKARTTALVDELIEIYEFPGTRTL</sequence>
<evidence type="ECO:0000313" key="4">
    <source>
        <dbReference type="Proteomes" id="UP000318946"/>
    </source>
</evidence>
<keyword evidence="4" id="KW-1185">Reference proteome</keyword>